<reference evidence="4" key="1">
    <citation type="submission" date="2021-02" db="EMBL/GenBank/DDBJ databases">
        <authorList>
            <person name="Nowell W R."/>
        </authorList>
    </citation>
    <scope>NUCLEOTIDE SEQUENCE</scope>
</reference>
<dbReference type="EMBL" id="CAJOBA010034142">
    <property type="protein sequence ID" value="CAF3978814.1"/>
    <property type="molecule type" value="Genomic_DNA"/>
</dbReference>
<evidence type="ECO:0000313" key="3">
    <source>
        <dbReference type="EMBL" id="CAF1167336.1"/>
    </source>
</evidence>
<feature type="region of interest" description="Disordered" evidence="1">
    <location>
        <begin position="66"/>
        <end position="97"/>
    </location>
</feature>
<keyword evidence="2" id="KW-0812">Transmembrane</keyword>
<feature type="compositionally biased region" description="Pro residues" evidence="1">
    <location>
        <begin position="66"/>
        <end position="84"/>
    </location>
</feature>
<evidence type="ECO:0000256" key="2">
    <source>
        <dbReference type="SAM" id="Phobius"/>
    </source>
</evidence>
<evidence type="ECO:0000313" key="5">
    <source>
        <dbReference type="Proteomes" id="UP000682733"/>
    </source>
</evidence>
<dbReference type="Proteomes" id="UP000682733">
    <property type="component" value="Unassembled WGS sequence"/>
</dbReference>
<feature type="transmembrane region" description="Helical" evidence="2">
    <location>
        <begin position="32"/>
        <end position="58"/>
    </location>
</feature>
<keyword evidence="2" id="KW-0472">Membrane</keyword>
<comment type="caution">
    <text evidence="4">The sequence shown here is derived from an EMBL/GenBank/DDBJ whole genome shotgun (WGS) entry which is preliminary data.</text>
</comment>
<dbReference type="EMBL" id="CAJNOK010012619">
    <property type="protein sequence ID" value="CAF1167336.1"/>
    <property type="molecule type" value="Genomic_DNA"/>
</dbReference>
<keyword evidence="2" id="KW-1133">Transmembrane helix</keyword>
<dbReference type="AlphaFoldDB" id="A0A8S2N3P5"/>
<evidence type="ECO:0000256" key="1">
    <source>
        <dbReference type="SAM" id="MobiDB-lite"/>
    </source>
</evidence>
<sequence>MRDIIAVAPRIMRDSGPGMPNYVNMEDMKTGLGIGCTFAIILMIFSCVCFGIELHAYITYVPPPKRATPPPASPPPASPPPASPPARRVSPAIVLPPPSYDDAMRVPDYIPRRPAHPARSRSFVGPYGDPHRSYMGDRPSYERRDGPGLTRVETEPYVTVKTTGVHITNPRSTTRHTLLVAPSTCPRSICKEFLESLGLSPQYFTRSHDECYCTRCYPPSRTKIKSKGGYEYTVPVGWVRFSLHIDSALSKSKKIFQRWATSYYGTSADKLEPILRYGNGSIPFPNDQMPSGETFGTHLKDKDHLYTSPSINYAGQPTFSPIRRFRATNGELCDMQVVLQCKQKSDGPAGPTFSVHRGFQSDLCDVISNDVIEWKSSNRATVIPYNLLIRMV</sequence>
<protein>
    <submittedName>
        <fullName evidence="4">Uncharacterized protein</fullName>
    </submittedName>
</protein>
<gene>
    <name evidence="3" type="ORF">OVA965_LOCUS22392</name>
    <name evidence="4" type="ORF">TMI583_LOCUS23105</name>
</gene>
<organism evidence="4 5">
    <name type="scientific">Didymodactylos carnosus</name>
    <dbReference type="NCBI Taxonomy" id="1234261"/>
    <lineage>
        <taxon>Eukaryota</taxon>
        <taxon>Metazoa</taxon>
        <taxon>Spiralia</taxon>
        <taxon>Gnathifera</taxon>
        <taxon>Rotifera</taxon>
        <taxon>Eurotatoria</taxon>
        <taxon>Bdelloidea</taxon>
        <taxon>Philodinida</taxon>
        <taxon>Philodinidae</taxon>
        <taxon>Didymodactylos</taxon>
    </lineage>
</organism>
<accession>A0A8S2N3P5</accession>
<evidence type="ECO:0000313" key="4">
    <source>
        <dbReference type="EMBL" id="CAF3978814.1"/>
    </source>
</evidence>
<proteinExistence type="predicted"/>
<name>A0A8S2N3P5_9BILA</name>
<dbReference type="Proteomes" id="UP000677228">
    <property type="component" value="Unassembled WGS sequence"/>
</dbReference>